<dbReference type="InterPro" id="IPR043132">
    <property type="entry name" value="BCAT-like_C"/>
</dbReference>
<evidence type="ECO:0000313" key="2">
    <source>
        <dbReference type="EMBL" id="GBF93598.1"/>
    </source>
</evidence>
<name>A0A2V0P148_9CHLO</name>
<dbReference type="SUPFAM" id="SSF56752">
    <property type="entry name" value="D-aminoacid aminotransferase-like PLP-dependent enzymes"/>
    <property type="match status" value="1"/>
</dbReference>
<comment type="caution">
    <text evidence="2">The sequence shown here is derived from an EMBL/GenBank/DDBJ whole genome shotgun (WGS) entry which is preliminary data.</text>
</comment>
<evidence type="ECO:0000256" key="1">
    <source>
        <dbReference type="SAM" id="MobiDB-lite"/>
    </source>
</evidence>
<dbReference type="EMBL" id="BDRX01000042">
    <property type="protein sequence ID" value="GBF93598.1"/>
    <property type="molecule type" value="Genomic_DNA"/>
</dbReference>
<dbReference type="AlphaFoldDB" id="A0A2V0P148"/>
<dbReference type="PANTHER" id="PTHR47703:SF2">
    <property type="entry name" value="D-AMINOACID AMINOTRANSFERASE-LIKE PLP-DEPENDENT ENZYMES SUPERFAMILY PROTEIN"/>
    <property type="match status" value="1"/>
</dbReference>
<dbReference type="InterPro" id="IPR036038">
    <property type="entry name" value="Aminotransferase-like"/>
</dbReference>
<feature type="region of interest" description="Disordered" evidence="1">
    <location>
        <begin position="1"/>
        <end position="78"/>
    </location>
</feature>
<proteinExistence type="predicted"/>
<gene>
    <name evidence="2" type="ORF">Rsub_06318</name>
</gene>
<evidence type="ECO:0000313" key="3">
    <source>
        <dbReference type="Proteomes" id="UP000247498"/>
    </source>
</evidence>
<feature type="compositionally biased region" description="Low complexity" evidence="1">
    <location>
        <begin position="1"/>
        <end position="25"/>
    </location>
</feature>
<dbReference type="Pfam" id="PF01063">
    <property type="entry name" value="Aminotran_4"/>
    <property type="match status" value="1"/>
</dbReference>
<sequence length="430" mass="45074">MLGAAAAQQRASATHLRPSARARCGPPRRPPRCSAPRGINPPGISTMAQRQQQPLQQQQQQEPGQQEPAAAPPLPQQPFCLARNGRPCACAQPSGAWLQAAPRGAYTTARTVGGGARVLKLSSHVERLATSANLMVQSDEQLVTSAGHEPAPPFTAQQLRPRVMDCLAAVIAAFQSGACSGGAAPAAGAADAAATDAAAAAAGGNGAARRAAAESAAGRELKLTLLMTWQDPASGEFDLWCHGEALPRRPAPPVKLQIRGLPRTNARAKDSEWVRQRRALEEARPADCNEVVLCSPEGALMEGLSSNFFVLQRGELVTADEGVLSGTIREIVLAVCRDLGLPVRLEPPQLSQIAEWDGALISSTSRLLLPADEVRWAPPGHGGPGGTERVRAFDRGHPIVAELEAAVMARILLESEPVPLPPPQAAPRAG</sequence>
<dbReference type="PANTHER" id="PTHR47703">
    <property type="entry name" value="D-AMINOACID AMINOTRANSFERASE-LIKE PLP-DEPENDENT ENZYMES SUPERFAMILY PROTEIN"/>
    <property type="match status" value="1"/>
</dbReference>
<accession>A0A2V0P148</accession>
<protein>
    <submittedName>
        <fullName evidence="2">Uncharacterized protein</fullName>
    </submittedName>
</protein>
<dbReference type="FunCoup" id="A0A2V0P148">
    <property type="interactions" value="194"/>
</dbReference>
<dbReference type="Gene3D" id="3.20.10.10">
    <property type="entry name" value="D-amino Acid Aminotransferase, subunit A, domain 2"/>
    <property type="match status" value="1"/>
</dbReference>
<feature type="compositionally biased region" description="Low complexity" evidence="1">
    <location>
        <begin position="48"/>
        <end position="69"/>
    </location>
</feature>
<dbReference type="InParanoid" id="A0A2V0P148"/>
<dbReference type="GO" id="GO:0003824">
    <property type="term" value="F:catalytic activity"/>
    <property type="evidence" value="ECO:0007669"/>
    <property type="project" value="InterPro"/>
</dbReference>
<organism evidence="2 3">
    <name type="scientific">Raphidocelis subcapitata</name>
    <dbReference type="NCBI Taxonomy" id="307507"/>
    <lineage>
        <taxon>Eukaryota</taxon>
        <taxon>Viridiplantae</taxon>
        <taxon>Chlorophyta</taxon>
        <taxon>core chlorophytes</taxon>
        <taxon>Chlorophyceae</taxon>
        <taxon>CS clade</taxon>
        <taxon>Sphaeropleales</taxon>
        <taxon>Selenastraceae</taxon>
        <taxon>Raphidocelis</taxon>
    </lineage>
</organism>
<dbReference type="InterPro" id="IPR001544">
    <property type="entry name" value="Aminotrans_IV"/>
</dbReference>
<dbReference type="Proteomes" id="UP000247498">
    <property type="component" value="Unassembled WGS sequence"/>
</dbReference>
<dbReference type="OrthoDB" id="59470at2759"/>
<reference evidence="2 3" key="1">
    <citation type="journal article" date="2018" name="Sci. Rep.">
        <title>Raphidocelis subcapitata (=Pseudokirchneriella subcapitata) provides an insight into genome evolution and environmental adaptations in the Sphaeropleales.</title>
        <authorList>
            <person name="Suzuki S."/>
            <person name="Yamaguchi H."/>
            <person name="Nakajima N."/>
            <person name="Kawachi M."/>
        </authorList>
    </citation>
    <scope>NUCLEOTIDE SEQUENCE [LARGE SCALE GENOMIC DNA]</scope>
    <source>
        <strain evidence="2 3">NIES-35</strain>
    </source>
</reference>
<keyword evidence="3" id="KW-1185">Reference proteome</keyword>